<gene>
    <name evidence="9" type="ORF">Fot_09908</name>
</gene>
<dbReference type="GO" id="GO:0006325">
    <property type="term" value="P:chromatin organization"/>
    <property type="evidence" value="ECO:0007669"/>
    <property type="project" value="UniProtKB-KW"/>
</dbReference>
<evidence type="ECO:0000256" key="2">
    <source>
        <dbReference type="ARBA" id="ARBA00022454"/>
    </source>
</evidence>
<dbReference type="InterPro" id="IPR046341">
    <property type="entry name" value="SET_dom_sf"/>
</dbReference>
<dbReference type="PROSITE" id="PS50867">
    <property type="entry name" value="PRE_SET"/>
    <property type="match status" value="1"/>
</dbReference>
<dbReference type="CDD" id="cd10545">
    <property type="entry name" value="SET_AtSUVH-like"/>
    <property type="match status" value="1"/>
</dbReference>
<keyword evidence="10" id="KW-1185">Reference proteome</keyword>
<comment type="subcellular location">
    <subcellularLocation>
        <location evidence="1">Chromosome</location>
    </subcellularLocation>
    <subcellularLocation>
        <location evidence="5">Nucleus</location>
    </subcellularLocation>
</comment>
<protein>
    <submittedName>
        <fullName evidence="9">Uncharacterized protein</fullName>
    </submittedName>
</protein>
<dbReference type="InterPro" id="IPR025794">
    <property type="entry name" value="H3-K9-MeTrfase_plant"/>
</dbReference>
<keyword evidence="3" id="KW-0156">Chromatin regulator</keyword>
<evidence type="ECO:0000259" key="7">
    <source>
        <dbReference type="PROSITE" id="PS50867"/>
    </source>
</evidence>
<dbReference type="InterPro" id="IPR003105">
    <property type="entry name" value="SRA_YDG"/>
</dbReference>
<evidence type="ECO:0000256" key="3">
    <source>
        <dbReference type="ARBA" id="ARBA00022853"/>
    </source>
</evidence>
<dbReference type="PROSITE" id="PS51015">
    <property type="entry name" value="YDG"/>
    <property type="match status" value="1"/>
</dbReference>
<keyword evidence="4 5" id="KW-0539">Nucleus</keyword>
<comment type="caution">
    <text evidence="9">The sequence shown here is derived from an EMBL/GenBank/DDBJ whole genome shotgun (WGS) entry which is preliminary data.</text>
</comment>
<dbReference type="InterPro" id="IPR015947">
    <property type="entry name" value="PUA-like_sf"/>
</dbReference>
<dbReference type="SMART" id="SM00317">
    <property type="entry name" value="SET"/>
    <property type="match status" value="1"/>
</dbReference>
<dbReference type="PROSITE" id="PS51575">
    <property type="entry name" value="SAM_MT43_SUVAR39_2"/>
    <property type="match status" value="1"/>
</dbReference>
<dbReference type="EMBL" id="JBFOLJ010000003">
    <property type="protein sequence ID" value="KAL2548378.1"/>
    <property type="molecule type" value="Genomic_DNA"/>
</dbReference>
<dbReference type="GO" id="GO:0005694">
    <property type="term" value="C:chromosome"/>
    <property type="evidence" value="ECO:0007669"/>
    <property type="project" value="UniProtKB-SubCell"/>
</dbReference>
<organism evidence="9 10">
    <name type="scientific">Forsythia ovata</name>
    <dbReference type="NCBI Taxonomy" id="205694"/>
    <lineage>
        <taxon>Eukaryota</taxon>
        <taxon>Viridiplantae</taxon>
        <taxon>Streptophyta</taxon>
        <taxon>Embryophyta</taxon>
        <taxon>Tracheophyta</taxon>
        <taxon>Spermatophyta</taxon>
        <taxon>Magnoliopsida</taxon>
        <taxon>eudicotyledons</taxon>
        <taxon>Gunneridae</taxon>
        <taxon>Pentapetalae</taxon>
        <taxon>asterids</taxon>
        <taxon>lamiids</taxon>
        <taxon>Lamiales</taxon>
        <taxon>Oleaceae</taxon>
        <taxon>Forsythieae</taxon>
        <taxon>Forsythia</taxon>
    </lineage>
</organism>
<evidence type="ECO:0000256" key="5">
    <source>
        <dbReference type="PROSITE-ProRule" id="PRU00358"/>
    </source>
</evidence>
<dbReference type="PANTHER" id="PTHR45660:SF46">
    <property type="entry name" value="HISTONE-LYSINE N-METHYLTRANSFERASE, H3 LYSINE-9 SPECIFIC SUVH6"/>
    <property type="match status" value="1"/>
</dbReference>
<dbReference type="InterPro" id="IPR051357">
    <property type="entry name" value="H3K9_HMTase_SUVAR3-9"/>
</dbReference>
<evidence type="ECO:0000313" key="10">
    <source>
        <dbReference type="Proteomes" id="UP001604277"/>
    </source>
</evidence>
<dbReference type="PANTHER" id="PTHR45660">
    <property type="entry name" value="HISTONE-LYSINE N-METHYLTRANSFERASE SETMAR"/>
    <property type="match status" value="1"/>
</dbReference>
<dbReference type="Pfam" id="PF00856">
    <property type="entry name" value="SET"/>
    <property type="match status" value="1"/>
</dbReference>
<evidence type="ECO:0000259" key="8">
    <source>
        <dbReference type="PROSITE" id="PS51015"/>
    </source>
</evidence>
<dbReference type="InterPro" id="IPR001214">
    <property type="entry name" value="SET_dom"/>
</dbReference>
<dbReference type="Proteomes" id="UP001604277">
    <property type="component" value="Unassembled WGS sequence"/>
</dbReference>
<feature type="domain" description="YDG" evidence="8">
    <location>
        <begin position="852"/>
        <end position="1004"/>
    </location>
</feature>
<feature type="domain" description="Pre-SET" evidence="7">
    <location>
        <begin position="1074"/>
        <end position="1134"/>
    </location>
</feature>
<dbReference type="Gene3D" id="2.170.270.10">
    <property type="entry name" value="SET domain"/>
    <property type="match status" value="1"/>
</dbReference>
<dbReference type="SMART" id="SM00466">
    <property type="entry name" value="SRA"/>
    <property type="match status" value="1"/>
</dbReference>
<evidence type="ECO:0000256" key="1">
    <source>
        <dbReference type="ARBA" id="ARBA00004286"/>
    </source>
</evidence>
<accession>A0ABD1WHV9</accession>
<dbReference type="PROSITE" id="PS50280">
    <property type="entry name" value="SET"/>
    <property type="match status" value="1"/>
</dbReference>
<dbReference type="Pfam" id="PF05033">
    <property type="entry name" value="Pre-SET"/>
    <property type="match status" value="1"/>
</dbReference>
<dbReference type="InterPro" id="IPR036987">
    <property type="entry name" value="SRA-YDG_sf"/>
</dbReference>
<feature type="domain" description="SET" evidence="6">
    <location>
        <begin position="1137"/>
        <end position="1273"/>
    </location>
</feature>
<evidence type="ECO:0000313" key="9">
    <source>
        <dbReference type="EMBL" id="KAL2548378.1"/>
    </source>
</evidence>
<dbReference type="SUPFAM" id="SSF82199">
    <property type="entry name" value="SET domain"/>
    <property type="match status" value="1"/>
</dbReference>
<proteinExistence type="predicted"/>
<dbReference type="GO" id="GO:0005634">
    <property type="term" value="C:nucleus"/>
    <property type="evidence" value="ECO:0007669"/>
    <property type="project" value="UniProtKB-SubCell"/>
</dbReference>
<dbReference type="Gene3D" id="2.30.280.10">
    <property type="entry name" value="SRA-YDG"/>
    <property type="match status" value="1"/>
</dbReference>
<sequence length="1384" mass="154166">MKKLYKKGTVHPTPPLVFDQLLSFLLATILTLTAAVSGRQRSFGISHFLLVHQLSQEHPKNHQHHHRCWFSLSNSGVGGILICWRLIEDNGVTMNGGLTRENSRKRPLENGCIPNYNPRKVSAYRDFPPGCGRNAVQMDLQREENSINAGGVVEAGDMKNSGSDNIMGANGLQIFETAIMVKAKGVKDREMANDVEADGVKSFEMSHFQVPSEVRSTEVVNGLGPSGVKVVAIDVEGLSNGFEKLIKEMKPLGVELQSDLENNSVKEINETEGLEDVTLAKNTVLEETKHVSRICTSVNGVVSTVGAKLSSPSQLPIMNGNIKLETSLRLKDKYCQRRVSAIRDFPPLCGRNFPQPTEEEQQRVTCGSDGLDGFEKVDMKMEAIKKRAMEEMMTTFQKECLYGVEKFDVQTKSSQKECLDGVEKVDVETESTKTLKDGSGRVPWGELLTGNARPVAFQETLRSTVEGKLMKETMGGGVGKLVGGLRDDDIEKTELRGPMPGSRTIPKSVLDNCGEDTGRSVSKEIVVYSPDMSDKRISSQNVFSSGHEVHMEIEVVRAVMAAPVHDNCDEDTGGSVRKEIVVYSPDMSDKIISSQNVFSSGHEVHMEIEVVQALMAAPVLDNCDEDTGGGGSVRREIVVYSPDMSDKRISSQNDFSSGNEVHMEIEFVQALMAAPYCPWRKKEVTFTNSDGRERVGKVRKKKYKDVARKSRIKADCSGRPSRKKMVHVSSDADGSQGALAVVRDEKDFGANDEDLPQNSPASYKLRDFVLSLPAYGPNSVSHCDGRNKVRETLRLFHAICRKLLEEEEAKFELDERGKSRQVANSPIRIDLRAAKMIEEKKKEVNTGKQFLGEVPGVQVGDEFQYRVELAIVGIHHSYQAGIDSMNHNGLVVATSIVASGGYADHMENGDVLMYSGQGENATGKDGVPQDQKLERGNLALRNSLSTKTPVRVIRGWKETRASDSPDSRAKIVSTYIYDGLYTVEKYWTKTGHHGKLVFMFELRRNPGQPELAWKELKKSSKYRSCSGVCVSDISEGKEPFPIRAVNMMDSENPPQFNYITKMMYPDWFSPIPPEGCNCTGRCSDSRKCQCAVKNSGEIPFNHNGAIVEVKPLVYECGPSCKCPPSCYNRVSQRGIKFQLEIFKTESRGWGVRCLTFIPSGSFICEYAGELLEDKEAEQRIGNDEYLFDIGQNYNNSSLKPEESVNLIKFWEEDGFTIDAAQYGNVGRFINHSCTPNLYAQNVIYDHDDKRMPHVMLFAAENIPPLQELTYHYNYSLDQVLDSNGNIKIKRCYCGTAECCASYNIKKETGFFAYKLKKASYNIKATKFSADKEKYDRLVIKQNQHMEHVHDDHPRPPKDAQTALNGYKVGIYTYVEVSSIMGIVS</sequence>
<dbReference type="SUPFAM" id="SSF88697">
    <property type="entry name" value="PUA domain-like"/>
    <property type="match status" value="1"/>
</dbReference>
<name>A0ABD1WHV9_9LAMI</name>
<reference evidence="10" key="1">
    <citation type="submission" date="2024-07" db="EMBL/GenBank/DDBJ databases">
        <title>Two chromosome-level genome assemblies of Korean endemic species Abeliophyllum distichum and Forsythia ovata (Oleaceae).</title>
        <authorList>
            <person name="Jang H."/>
        </authorList>
    </citation>
    <scope>NUCLEOTIDE SEQUENCE [LARGE SCALE GENOMIC DNA]</scope>
</reference>
<evidence type="ECO:0000256" key="4">
    <source>
        <dbReference type="ARBA" id="ARBA00023242"/>
    </source>
</evidence>
<evidence type="ECO:0000259" key="6">
    <source>
        <dbReference type="PROSITE" id="PS50280"/>
    </source>
</evidence>
<keyword evidence="2" id="KW-0158">Chromosome</keyword>
<dbReference type="InterPro" id="IPR007728">
    <property type="entry name" value="Pre-SET_dom"/>
</dbReference>
<dbReference type="SMART" id="SM00468">
    <property type="entry name" value="PreSET"/>
    <property type="match status" value="1"/>
</dbReference>
<dbReference type="Pfam" id="PF02182">
    <property type="entry name" value="SAD_SRA"/>
    <property type="match status" value="1"/>
</dbReference>